<dbReference type="SUPFAM" id="SSF102114">
    <property type="entry name" value="Radical SAM enzymes"/>
    <property type="match status" value="1"/>
</dbReference>
<evidence type="ECO:0000313" key="8">
    <source>
        <dbReference type="EMBL" id="RZN62804.1"/>
    </source>
</evidence>
<dbReference type="Pfam" id="PF13186">
    <property type="entry name" value="SPASM"/>
    <property type="match status" value="1"/>
</dbReference>
<name>A0A520KNC3_9CREN</name>
<keyword evidence="6" id="KW-0411">Iron-sulfur</keyword>
<dbReference type="NCBIfam" id="TIGR04085">
    <property type="entry name" value="rSAM_more_4Fe4S"/>
    <property type="match status" value="1"/>
</dbReference>
<comment type="cofactor">
    <cofactor evidence="1">
        <name>[4Fe-4S] cluster</name>
        <dbReference type="ChEBI" id="CHEBI:49883"/>
    </cofactor>
</comment>
<proteinExistence type="predicted"/>
<evidence type="ECO:0000256" key="1">
    <source>
        <dbReference type="ARBA" id="ARBA00001966"/>
    </source>
</evidence>
<dbReference type="InterPro" id="IPR007197">
    <property type="entry name" value="rSAM"/>
</dbReference>
<evidence type="ECO:0000256" key="3">
    <source>
        <dbReference type="ARBA" id="ARBA00022691"/>
    </source>
</evidence>
<dbReference type="PANTHER" id="PTHR11228">
    <property type="entry name" value="RADICAL SAM DOMAIN PROTEIN"/>
    <property type="match status" value="1"/>
</dbReference>
<protein>
    <submittedName>
        <fullName evidence="8">Radical SAM protein</fullName>
    </submittedName>
</protein>
<dbReference type="SMART" id="SM00729">
    <property type="entry name" value="Elp3"/>
    <property type="match status" value="1"/>
</dbReference>
<dbReference type="GO" id="GO:0051539">
    <property type="term" value="F:4 iron, 4 sulfur cluster binding"/>
    <property type="evidence" value="ECO:0007669"/>
    <property type="project" value="UniProtKB-KW"/>
</dbReference>
<evidence type="ECO:0000256" key="2">
    <source>
        <dbReference type="ARBA" id="ARBA00022485"/>
    </source>
</evidence>
<keyword evidence="5" id="KW-0408">Iron</keyword>
<evidence type="ECO:0000256" key="5">
    <source>
        <dbReference type="ARBA" id="ARBA00023004"/>
    </source>
</evidence>
<evidence type="ECO:0000313" key="9">
    <source>
        <dbReference type="Proteomes" id="UP000316217"/>
    </source>
</evidence>
<dbReference type="PANTHER" id="PTHR11228:SF7">
    <property type="entry name" value="PQQA PEPTIDE CYCLASE"/>
    <property type="match status" value="1"/>
</dbReference>
<dbReference type="GO" id="GO:0003824">
    <property type="term" value="F:catalytic activity"/>
    <property type="evidence" value="ECO:0007669"/>
    <property type="project" value="InterPro"/>
</dbReference>
<evidence type="ECO:0000256" key="6">
    <source>
        <dbReference type="ARBA" id="ARBA00023014"/>
    </source>
</evidence>
<sequence>MRCKHCWVDACYASEHISTSYTTLMLDHLKQAILQAIPLGLQDVLIGGGEPLLVKNLVINLAKLCYENGVICRIETNGTFINADLAALFKRYDCHISVSLDSHRKEYFDSFRGLKGAYEAVINAIKTLVGYDVNVRLVMTVTKENLGDVEGFIKLAKELGVAFIRINPVHPIGRALGLKARGLMLEPNDYVLLAKKLIEISSLYGEGLTIKTSLPIVLFIRHGVKWAKMAGGRCNYRNLLAILPDGSLSLCAVGLYRKELIIGNILHDSIQEVWTSGAGFLNVLRTLNPVELKGVCSQCVFNRYCANKCPAFVYLYYNTFKASYPPCQMLFENRLFPAEFLAGRSESG</sequence>
<dbReference type="InterPro" id="IPR050377">
    <property type="entry name" value="Radical_SAM_PqqE_MftC-like"/>
</dbReference>
<keyword evidence="4" id="KW-0479">Metal-binding</keyword>
<dbReference type="InterPro" id="IPR017200">
    <property type="entry name" value="PqqE-like"/>
</dbReference>
<dbReference type="Gene3D" id="3.20.20.70">
    <property type="entry name" value="Aldolase class I"/>
    <property type="match status" value="1"/>
</dbReference>
<evidence type="ECO:0000256" key="4">
    <source>
        <dbReference type="ARBA" id="ARBA00022723"/>
    </source>
</evidence>
<feature type="domain" description="Radical SAM core" evidence="7">
    <location>
        <begin position="1"/>
        <end position="211"/>
    </location>
</feature>
<evidence type="ECO:0000259" key="7">
    <source>
        <dbReference type="PROSITE" id="PS51918"/>
    </source>
</evidence>
<dbReference type="Pfam" id="PF04055">
    <property type="entry name" value="Radical_SAM"/>
    <property type="match status" value="1"/>
</dbReference>
<accession>A0A520KNC3</accession>
<keyword evidence="3" id="KW-0949">S-adenosyl-L-methionine</keyword>
<gene>
    <name evidence="8" type="ORF">EF810_01935</name>
</gene>
<dbReference type="PROSITE" id="PS51918">
    <property type="entry name" value="RADICAL_SAM"/>
    <property type="match status" value="1"/>
</dbReference>
<comment type="caution">
    <text evidence="8">The sequence shown here is derived from an EMBL/GenBank/DDBJ whole genome shotgun (WGS) entry which is preliminary data.</text>
</comment>
<dbReference type="Proteomes" id="UP000316217">
    <property type="component" value="Unassembled WGS sequence"/>
</dbReference>
<dbReference type="EMBL" id="RXII01000034">
    <property type="protein sequence ID" value="RZN62804.1"/>
    <property type="molecule type" value="Genomic_DNA"/>
</dbReference>
<dbReference type="CDD" id="cd01335">
    <property type="entry name" value="Radical_SAM"/>
    <property type="match status" value="1"/>
</dbReference>
<dbReference type="GO" id="GO:0046872">
    <property type="term" value="F:metal ion binding"/>
    <property type="evidence" value="ECO:0007669"/>
    <property type="project" value="UniProtKB-KW"/>
</dbReference>
<dbReference type="InterPro" id="IPR058240">
    <property type="entry name" value="rSAM_sf"/>
</dbReference>
<dbReference type="InterPro" id="IPR006638">
    <property type="entry name" value="Elp3/MiaA/NifB-like_rSAM"/>
</dbReference>
<reference evidence="8 9" key="1">
    <citation type="journal article" date="2019" name="Nat. Microbiol.">
        <title>Wide diversity of methane and short-chain alkane metabolisms in uncultured archaea.</title>
        <authorList>
            <person name="Borrel G."/>
            <person name="Adam P.S."/>
            <person name="McKay L.J."/>
            <person name="Chen L.X."/>
            <person name="Sierra-Garcia I.N."/>
            <person name="Sieber C.M."/>
            <person name="Letourneur Q."/>
            <person name="Ghozlane A."/>
            <person name="Andersen G.L."/>
            <person name="Li W.J."/>
            <person name="Hallam S.J."/>
            <person name="Muyzer G."/>
            <person name="de Oliveira V.M."/>
            <person name="Inskeep W.P."/>
            <person name="Banfield J.F."/>
            <person name="Gribaldo S."/>
        </authorList>
    </citation>
    <scope>NUCLEOTIDE SEQUENCE [LARGE SCALE GENOMIC DNA]</scope>
    <source>
        <strain evidence="8">NM4</strain>
    </source>
</reference>
<dbReference type="InterPro" id="IPR023885">
    <property type="entry name" value="4Fe4S-binding_SPASM_dom"/>
</dbReference>
<organism evidence="8 9">
    <name type="scientific">Candidatus Methanodesulfokora washburnensis</name>
    <dbReference type="NCBI Taxonomy" id="2478471"/>
    <lineage>
        <taxon>Archaea</taxon>
        <taxon>Thermoproteota</taxon>
        <taxon>Candidatus Korarchaeia</taxon>
        <taxon>Candidatus Korarchaeia incertae sedis</taxon>
        <taxon>Candidatus Methanodesulfokora</taxon>
    </lineage>
</organism>
<dbReference type="PIRSF" id="PIRSF037420">
    <property type="entry name" value="PQQ_syn_pqqE"/>
    <property type="match status" value="1"/>
</dbReference>
<dbReference type="InterPro" id="IPR013785">
    <property type="entry name" value="Aldolase_TIM"/>
</dbReference>
<keyword evidence="2" id="KW-0004">4Fe-4S</keyword>
<dbReference type="AlphaFoldDB" id="A0A520KNC3"/>